<organism evidence="1">
    <name type="scientific">viral metagenome</name>
    <dbReference type="NCBI Taxonomy" id="1070528"/>
    <lineage>
        <taxon>unclassified sequences</taxon>
        <taxon>metagenomes</taxon>
        <taxon>organismal metagenomes</taxon>
    </lineage>
</organism>
<dbReference type="AlphaFoldDB" id="A0A6M3LQ18"/>
<sequence>MNVYTVSLTRSIYAKTEEEALYVFEHSVIEGGDWDSDSIDIELEECNDMEKK</sequence>
<evidence type="ECO:0000313" key="1">
    <source>
        <dbReference type="EMBL" id="QJA95131.1"/>
    </source>
</evidence>
<name>A0A6M3LQ18_9ZZZZ</name>
<gene>
    <name evidence="1" type="ORF">MM415B03646_0010</name>
</gene>
<accession>A0A6M3LQ18</accession>
<proteinExistence type="predicted"/>
<dbReference type="EMBL" id="MT143288">
    <property type="protein sequence ID" value="QJA95131.1"/>
    <property type="molecule type" value="Genomic_DNA"/>
</dbReference>
<protein>
    <submittedName>
        <fullName evidence="1">Uncharacterized protein</fullName>
    </submittedName>
</protein>
<reference evidence="1" key="1">
    <citation type="submission" date="2020-03" db="EMBL/GenBank/DDBJ databases">
        <title>The deep terrestrial virosphere.</title>
        <authorList>
            <person name="Holmfeldt K."/>
            <person name="Nilsson E."/>
            <person name="Simone D."/>
            <person name="Lopez-Fernandez M."/>
            <person name="Wu X."/>
            <person name="de Brujin I."/>
            <person name="Lundin D."/>
            <person name="Andersson A."/>
            <person name="Bertilsson S."/>
            <person name="Dopson M."/>
        </authorList>
    </citation>
    <scope>NUCLEOTIDE SEQUENCE</scope>
    <source>
        <strain evidence="1">MM415B03646</strain>
    </source>
</reference>